<dbReference type="EMBL" id="APAU02000007">
    <property type="protein sequence ID" value="EUB63381.1"/>
    <property type="molecule type" value="Genomic_DNA"/>
</dbReference>
<organism evidence="2 3">
    <name type="scientific">Echinococcus granulosus</name>
    <name type="common">Hydatid tapeworm</name>
    <dbReference type="NCBI Taxonomy" id="6210"/>
    <lineage>
        <taxon>Eukaryota</taxon>
        <taxon>Metazoa</taxon>
        <taxon>Spiralia</taxon>
        <taxon>Lophotrochozoa</taxon>
        <taxon>Platyhelminthes</taxon>
        <taxon>Cestoda</taxon>
        <taxon>Eucestoda</taxon>
        <taxon>Cyclophyllidea</taxon>
        <taxon>Taeniidae</taxon>
        <taxon>Echinococcus</taxon>
        <taxon>Echinococcus granulosus group</taxon>
    </lineage>
</organism>
<name>W6URR8_ECHGR</name>
<evidence type="ECO:0000256" key="1">
    <source>
        <dbReference type="ARBA" id="ARBA00022658"/>
    </source>
</evidence>
<evidence type="ECO:0000313" key="3">
    <source>
        <dbReference type="Proteomes" id="UP000019149"/>
    </source>
</evidence>
<dbReference type="GeneID" id="36337587"/>
<dbReference type="GO" id="GO:0005085">
    <property type="term" value="F:guanyl-nucleotide exchange factor activity"/>
    <property type="evidence" value="ECO:0007669"/>
    <property type="project" value="UniProtKB-KW"/>
</dbReference>
<dbReference type="KEGG" id="egl:EGR_01872"/>
<dbReference type="AlphaFoldDB" id="W6URR8"/>
<sequence length="420" mass="48302">MFKPERKGETKESDQISCLQHLPCTYIPLPFTLSFLTYACEQQRPSGSTWNRIKNIVHGMQRNTKKMVHLCISPSAESICDCLRRSYVWAPGSLDAQNHPVLFFPDITEDSLPFPVLDLLLDYFFQSFCRHVFAIDRRRCGWVSVRMLLMHLNLNYIDQIEYVIVLRPQGFFQRIASDKFVTGIYNDVLYSLHLIDEPKELFEFISPTQIPSLLGGDLSFDISSWVNFQISIFYYSIIVFLHKPQSNSIVCDSSTLETSCVIVFIYYPRLQGPTHSNAPFKCNSRIKKNYLRRSNCTTFLTKVNSFRALLTTLANHSKAKICLFTYQTQFFSWCGLGAIKLVEVWLFNLITCNVPNPTFKGQRCSHKPLNGYSVGVANDYQPVVICNNNCFMASPYIADRTIALRFFCVYGEGLVRNLIV</sequence>
<reference evidence="2 3" key="1">
    <citation type="journal article" date="2013" name="Nat. Genet.">
        <title>The genome of the hydatid tapeworm Echinococcus granulosus.</title>
        <authorList>
            <person name="Zheng H."/>
            <person name="Zhang W."/>
            <person name="Zhang L."/>
            <person name="Zhang Z."/>
            <person name="Li J."/>
            <person name="Lu G."/>
            <person name="Zhu Y."/>
            <person name="Wang Y."/>
            <person name="Huang Y."/>
            <person name="Liu J."/>
            <person name="Kang H."/>
            <person name="Chen J."/>
            <person name="Wang L."/>
            <person name="Chen A."/>
            <person name="Yu S."/>
            <person name="Gao Z."/>
            <person name="Jin L."/>
            <person name="Gu W."/>
            <person name="Wang Z."/>
            <person name="Zhao L."/>
            <person name="Shi B."/>
            <person name="Wen H."/>
            <person name="Lin R."/>
            <person name="Jones M.K."/>
            <person name="Brejova B."/>
            <person name="Vinar T."/>
            <person name="Zhao G."/>
            <person name="McManus D.P."/>
            <person name="Chen Z."/>
            <person name="Zhou Y."/>
            <person name="Wang S."/>
        </authorList>
    </citation>
    <scope>NUCLEOTIDE SEQUENCE [LARGE SCALE GENOMIC DNA]</scope>
</reference>
<dbReference type="GO" id="GO:0005737">
    <property type="term" value="C:cytoplasm"/>
    <property type="evidence" value="ECO:0007669"/>
    <property type="project" value="TreeGrafter"/>
</dbReference>
<proteinExistence type="predicted"/>
<dbReference type="PANTHER" id="PTHR22826">
    <property type="entry name" value="RHO GUANINE EXCHANGE FACTOR-RELATED"/>
    <property type="match status" value="1"/>
</dbReference>
<dbReference type="OrthoDB" id="10004999at2759"/>
<dbReference type="STRING" id="6210.W6URR8"/>
<dbReference type="InterPro" id="IPR051336">
    <property type="entry name" value="RhoGEF_Guanine_NuclExch_SF"/>
</dbReference>
<comment type="caution">
    <text evidence="2">The sequence shown here is derived from an EMBL/GenBank/DDBJ whole genome shotgun (WGS) entry which is preliminary data.</text>
</comment>
<protein>
    <submittedName>
        <fullName evidence="2">Guanine nucleotide exchange factor DBS</fullName>
    </submittedName>
</protein>
<accession>W6URR8</accession>
<dbReference type="CTD" id="36337587"/>
<evidence type="ECO:0000313" key="2">
    <source>
        <dbReference type="EMBL" id="EUB63381.1"/>
    </source>
</evidence>
<dbReference type="PANTHER" id="PTHR22826:SF211">
    <property type="entry name" value="LD43457P"/>
    <property type="match status" value="1"/>
</dbReference>
<dbReference type="Proteomes" id="UP000019149">
    <property type="component" value="Unassembled WGS sequence"/>
</dbReference>
<gene>
    <name evidence="2" type="ORF">EGR_01872</name>
</gene>
<keyword evidence="1" id="KW-0344">Guanine-nucleotide releasing factor</keyword>
<keyword evidence="3" id="KW-1185">Reference proteome</keyword>
<dbReference type="RefSeq" id="XP_024354577.1">
    <property type="nucleotide sequence ID" value="XM_024491121.1"/>
</dbReference>